<evidence type="ECO:0000313" key="1">
    <source>
        <dbReference type="EMBL" id="VVN33024.1"/>
    </source>
</evidence>
<dbReference type="AlphaFoldDB" id="A0A5E6WX50"/>
<protein>
    <submittedName>
        <fullName evidence="1">Uncharacterized protein</fullName>
    </submittedName>
</protein>
<proteinExistence type="predicted"/>
<sequence>MLGVEGLHQLVDNVTRQLGSQVSEFVGVHFLGSGQQLVIVHVGDQGLADGVGYFQEDVAVTIRAHQLPDRQAVVERQCFENVGDVGRVQVIELALQLDQVLAVDEALHQAIVLPLLTVGQVFNNTLTLQQVNHLGQAILQAVLAFLYFDFGHRRTPLPAAEHAGEINRSDLFWQIGLRGNYWVSPWWYSTSPGGADGRNHTLQELSDCLNFWSEQSFTRLSCDNAQSHQCDGGRQTKST</sequence>
<dbReference type="EMBL" id="CABVHF010000053">
    <property type="protein sequence ID" value="VVN33024.1"/>
    <property type="molecule type" value="Genomic_DNA"/>
</dbReference>
<gene>
    <name evidence="1" type="ORF">PS631_05025</name>
</gene>
<dbReference type="Proteomes" id="UP000399692">
    <property type="component" value="Unassembled WGS sequence"/>
</dbReference>
<organism evidence="1 2">
    <name type="scientific">Pseudomonas fluorescens</name>
    <dbReference type="NCBI Taxonomy" id="294"/>
    <lineage>
        <taxon>Bacteria</taxon>
        <taxon>Pseudomonadati</taxon>
        <taxon>Pseudomonadota</taxon>
        <taxon>Gammaproteobacteria</taxon>
        <taxon>Pseudomonadales</taxon>
        <taxon>Pseudomonadaceae</taxon>
        <taxon>Pseudomonas</taxon>
    </lineage>
</organism>
<reference evidence="1 2" key="1">
    <citation type="submission" date="2019-09" db="EMBL/GenBank/DDBJ databases">
        <authorList>
            <person name="Chandra G."/>
            <person name="Truman W A."/>
        </authorList>
    </citation>
    <scope>NUCLEOTIDE SEQUENCE [LARGE SCALE GENOMIC DNA]</scope>
    <source>
        <strain evidence="1">PS631</strain>
    </source>
</reference>
<name>A0A5E6WX50_PSEFL</name>
<evidence type="ECO:0000313" key="2">
    <source>
        <dbReference type="Proteomes" id="UP000399692"/>
    </source>
</evidence>
<accession>A0A5E6WX50</accession>